<dbReference type="InterPro" id="IPR043504">
    <property type="entry name" value="Peptidase_S1_PA_chymotrypsin"/>
</dbReference>
<evidence type="ECO:0000256" key="1">
    <source>
        <dbReference type="ARBA" id="ARBA00023026"/>
    </source>
</evidence>
<evidence type="ECO:0000256" key="2">
    <source>
        <dbReference type="SAM" id="SignalP"/>
    </source>
</evidence>
<name>A0AAD5Q8U9_PYTIN</name>
<dbReference type="PANTHER" id="PTHR36234:SF5">
    <property type="entry name" value="LYSYL ENDOPEPTIDASE"/>
    <property type="match status" value="1"/>
</dbReference>
<proteinExistence type="predicted"/>
<feature type="signal peptide" evidence="2">
    <location>
        <begin position="1"/>
        <end position="28"/>
    </location>
</feature>
<evidence type="ECO:0000313" key="3">
    <source>
        <dbReference type="EMBL" id="KAJ0405067.1"/>
    </source>
</evidence>
<accession>A0AAD5Q8U9</accession>
<dbReference type="Pfam" id="PF13365">
    <property type="entry name" value="Trypsin_2"/>
    <property type="match status" value="1"/>
</dbReference>
<sequence length="417" mass="45600">MHLLRRACHAAALLLASTICVRPSLVRAQSSALTGALPLDLRVGCGASTPYGGDIAPPSPTQVTRSYWFVVEHPIAQFISLHFAEFNLPKDDVVVIRATKPDDSETTQLRYRGSDKSGAFFSMPLFTKSVTIELYTSGEREGMKASECVGFVVDEFRFLAQESVLGNSTKEEICGGGDDSNEAACFRGQPQIYRRAKPIARLLTQKGRKSFFCSAWLVGCEGHMLTNHHCISNDDEAINTVFEFGGEGDTCDVKCNRAFGCRSKQRFTGRLIAADEELDYALIKLDVNPVDEYGFLQMRESGAELSERIYIPQHPSGWGKRVAVKTDDGEFGQVVSLTRGGCAVDQVAYYLDTRGGSSGSPVIGWRDHTVVALHHCGPCPNTAINMNKIVPHLRARFLLPECSLSSDGPDCQCSANI</sequence>
<evidence type="ECO:0008006" key="5">
    <source>
        <dbReference type="Google" id="ProtNLM"/>
    </source>
</evidence>
<dbReference type="Gene3D" id="2.40.10.10">
    <property type="entry name" value="Trypsin-like serine proteases"/>
    <property type="match status" value="2"/>
</dbReference>
<keyword evidence="4" id="KW-1185">Reference proteome</keyword>
<dbReference type="PANTHER" id="PTHR36234">
    <property type="entry name" value="LYSYL ENDOPEPTIDASE"/>
    <property type="match status" value="1"/>
</dbReference>
<feature type="chain" id="PRO_5042115722" description="Serine protease" evidence="2">
    <location>
        <begin position="29"/>
        <end position="417"/>
    </location>
</feature>
<reference evidence="3" key="1">
    <citation type="submission" date="2021-12" db="EMBL/GenBank/DDBJ databases">
        <title>Prjna785345.</title>
        <authorList>
            <person name="Rujirawat T."/>
            <person name="Krajaejun T."/>
        </authorList>
    </citation>
    <scope>NUCLEOTIDE SEQUENCE</scope>
    <source>
        <strain evidence="3">Pi057C3</strain>
    </source>
</reference>
<organism evidence="3 4">
    <name type="scientific">Pythium insidiosum</name>
    <name type="common">Pythiosis disease agent</name>
    <dbReference type="NCBI Taxonomy" id="114742"/>
    <lineage>
        <taxon>Eukaryota</taxon>
        <taxon>Sar</taxon>
        <taxon>Stramenopiles</taxon>
        <taxon>Oomycota</taxon>
        <taxon>Peronosporomycetes</taxon>
        <taxon>Pythiales</taxon>
        <taxon>Pythiaceae</taxon>
        <taxon>Pythium</taxon>
    </lineage>
</organism>
<dbReference type="AlphaFoldDB" id="A0AAD5Q8U9"/>
<dbReference type="SUPFAM" id="SSF50494">
    <property type="entry name" value="Trypsin-like serine proteases"/>
    <property type="match status" value="1"/>
</dbReference>
<keyword evidence="1" id="KW-0843">Virulence</keyword>
<keyword evidence="2" id="KW-0732">Signal</keyword>
<comment type="caution">
    <text evidence="3">The sequence shown here is derived from an EMBL/GenBank/DDBJ whole genome shotgun (WGS) entry which is preliminary data.</text>
</comment>
<dbReference type="InterPro" id="IPR009003">
    <property type="entry name" value="Peptidase_S1_PA"/>
</dbReference>
<evidence type="ECO:0000313" key="4">
    <source>
        <dbReference type="Proteomes" id="UP001209570"/>
    </source>
</evidence>
<gene>
    <name evidence="3" type="ORF">P43SY_001211</name>
</gene>
<dbReference type="EMBL" id="JAKCXM010000051">
    <property type="protein sequence ID" value="KAJ0405067.1"/>
    <property type="molecule type" value="Genomic_DNA"/>
</dbReference>
<dbReference type="Proteomes" id="UP001209570">
    <property type="component" value="Unassembled WGS sequence"/>
</dbReference>
<protein>
    <recommendedName>
        <fullName evidence="5">Serine protease</fullName>
    </recommendedName>
</protein>